<organism evidence="7 8">
    <name type="scientific">Trichormus variabilis SAG 1403-4b</name>
    <dbReference type="NCBI Taxonomy" id="447716"/>
    <lineage>
        <taxon>Bacteria</taxon>
        <taxon>Bacillati</taxon>
        <taxon>Cyanobacteriota</taxon>
        <taxon>Cyanophyceae</taxon>
        <taxon>Nostocales</taxon>
        <taxon>Nostocaceae</taxon>
        <taxon>Trichormus</taxon>
    </lineage>
</organism>
<feature type="domain" description="Rieske" evidence="6">
    <location>
        <begin position="9"/>
        <end position="114"/>
    </location>
</feature>
<dbReference type="PANTHER" id="PTHR21266">
    <property type="entry name" value="IRON-SULFUR DOMAIN CONTAINING PROTEIN"/>
    <property type="match status" value="1"/>
</dbReference>
<dbReference type="InterPro" id="IPR036922">
    <property type="entry name" value="Rieske_2Fe-2S_sf"/>
</dbReference>
<evidence type="ECO:0000256" key="4">
    <source>
        <dbReference type="ARBA" id="ARBA00023004"/>
    </source>
</evidence>
<keyword evidence="5" id="KW-0411">Iron-sulfur</keyword>
<keyword evidence="2" id="KW-0479">Metal-binding</keyword>
<dbReference type="PROSITE" id="PS51296">
    <property type="entry name" value="RIESKE"/>
    <property type="match status" value="1"/>
</dbReference>
<evidence type="ECO:0000313" key="8">
    <source>
        <dbReference type="Proteomes" id="UP000276103"/>
    </source>
</evidence>
<evidence type="ECO:0000256" key="3">
    <source>
        <dbReference type="ARBA" id="ARBA00023002"/>
    </source>
</evidence>
<reference evidence="7 8" key="1">
    <citation type="journal article" date="2019" name="Genome Biol. Evol.">
        <title>Day and night: Metabolic profiles and evolutionary relationships of six axenic non-marine cyanobacteria.</title>
        <authorList>
            <person name="Will S.E."/>
            <person name="Henke P."/>
            <person name="Boedeker C."/>
            <person name="Huang S."/>
            <person name="Brinkmann H."/>
            <person name="Rohde M."/>
            <person name="Jarek M."/>
            <person name="Friedl T."/>
            <person name="Seufert S."/>
            <person name="Schumacher M."/>
            <person name="Overmann J."/>
            <person name="Neumann-Schaal M."/>
            <person name="Petersen J."/>
        </authorList>
    </citation>
    <scope>NUCLEOTIDE SEQUENCE [LARGE SCALE GENOMIC DNA]</scope>
    <source>
        <strain evidence="7 8">SAG 1403-4b</strain>
    </source>
</reference>
<evidence type="ECO:0000259" key="6">
    <source>
        <dbReference type="PROSITE" id="PS51296"/>
    </source>
</evidence>
<accession>A0A433UNM7</accession>
<dbReference type="GO" id="GO:0004497">
    <property type="term" value="F:monooxygenase activity"/>
    <property type="evidence" value="ECO:0007669"/>
    <property type="project" value="UniProtKB-ARBA"/>
</dbReference>
<dbReference type="GO" id="GO:0051537">
    <property type="term" value="F:2 iron, 2 sulfur cluster binding"/>
    <property type="evidence" value="ECO:0007669"/>
    <property type="project" value="UniProtKB-KW"/>
</dbReference>
<evidence type="ECO:0000313" key="7">
    <source>
        <dbReference type="EMBL" id="RUS95435.1"/>
    </source>
</evidence>
<comment type="caution">
    <text evidence="7">The sequence shown here is derived from an EMBL/GenBank/DDBJ whole genome shotgun (WGS) entry which is preliminary data.</text>
</comment>
<evidence type="ECO:0000256" key="1">
    <source>
        <dbReference type="ARBA" id="ARBA00022714"/>
    </source>
</evidence>
<dbReference type="SUPFAM" id="SSF50022">
    <property type="entry name" value="ISP domain"/>
    <property type="match status" value="1"/>
</dbReference>
<keyword evidence="3" id="KW-0560">Oxidoreductase</keyword>
<keyword evidence="8" id="KW-1185">Reference proteome</keyword>
<evidence type="ECO:0000256" key="5">
    <source>
        <dbReference type="ARBA" id="ARBA00023014"/>
    </source>
</evidence>
<dbReference type="InterPro" id="IPR050584">
    <property type="entry name" value="Cholesterol_7-desaturase"/>
</dbReference>
<dbReference type="Proteomes" id="UP000276103">
    <property type="component" value="Unassembled WGS sequence"/>
</dbReference>
<keyword evidence="4" id="KW-0408">Iron</keyword>
<dbReference type="OrthoDB" id="477744at2"/>
<name>A0A433UNM7_ANAVA</name>
<dbReference type="PANTHER" id="PTHR21266:SF59">
    <property type="entry name" value="BLR4922 PROTEIN"/>
    <property type="match status" value="1"/>
</dbReference>
<dbReference type="InterPro" id="IPR017941">
    <property type="entry name" value="Rieske_2Fe-2S"/>
</dbReference>
<dbReference type="Gene3D" id="2.102.10.10">
    <property type="entry name" value="Rieske [2Fe-2S] iron-sulphur domain"/>
    <property type="match status" value="1"/>
</dbReference>
<dbReference type="AlphaFoldDB" id="A0A433UNM7"/>
<dbReference type="GO" id="GO:0016705">
    <property type="term" value="F:oxidoreductase activity, acting on paired donors, with incorporation or reduction of molecular oxygen"/>
    <property type="evidence" value="ECO:0007669"/>
    <property type="project" value="UniProtKB-ARBA"/>
</dbReference>
<dbReference type="SUPFAM" id="SSF55961">
    <property type="entry name" value="Bet v1-like"/>
    <property type="match status" value="1"/>
</dbReference>
<dbReference type="CDD" id="cd03469">
    <property type="entry name" value="Rieske_RO_Alpha_N"/>
    <property type="match status" value="1"/>
</dbReference>
<keyword evidence="1" id="KW-0001">2Fe-2S</keyword>
<protein>
    <recommendedName>
        <fullName evidence="6">Rieske domain-containing protein</fullName>
    </recommendedName>
</protein>
<dbReference type="InterPro" id="IPR044043">
    <property type="entry name" value="VanA_C_cat"/>
</dbReference>
<dbReference type="Pfam" id="PF00355">
    <property type="entry name" value="Rieske"/>
    <property type="match status" value="1"/>
</dbReference>
<sequence length="313" mass="35377">MFDLLPNFWTPVLPVAEVENTPVAVELAGERLVLFRNLTGEIGALLDRCPHRGVALSLGRVNENGCLECPYHGWQFDQNGACRHVPLNNPADVKLSVLSAVRLPTRIIAGLVWVFTGQGEVPDLEVPESLMRSPEFYFIHHEVWNAHWTRVIENAMDYVHVPFVHRNSFGGEVGQAIASGSFAEFQITQTKHSIQVFNRYHNIESSFALEWHQPNLVVLKFDEMGMPVRSHFFGIPVNKHQTRILIAIQLLEPHAVAMLDEFISPIIEDKVVIESHKGEIPATTGECNVPTDRATLLFRRWYHQAIARQAVTI</sequence>
<dbReference type="EMBL" id="RSCM01000010">
    <property type="protein sequence ID" value="RUS95435.1"/>
    <property type="molecule type" value="Genomic_DNA"/>
</dbReference>
<proteinExistence type="predicted"/>
<evidence type="ECO:0000256" key="2">
    <source>
        <dbReference type="ARBA" id="ARBA00022723"/>
    </source>
</evidence>
<dbReference type="GO" id="GO:0046872">
    <property type="term" value="F:metal ion binding"/>
    <property type="evidence" value="ECO:0007669"/>
    <property type="project" value="UniProtKB-KW"/>
</dbReference>
<gene>
    <name evidence="7" type="ORF">DSM107003_31380</name>
</gene>
<dbReference type="Gene3D" id="3.90.380.10">
    <property type="entry name" value="Naphthalene 1,2-dioxygenase Alpha Subunit, Chain A, domain 1"/>
    <property type="match status" value="1"/>
</dbReference>
<dbReference type="RefSeq" id="WP_127055033.1">
    <property type="nucleotide sequence ID" value="NZ_RSCM01000010.1"/>
</dbReference>
<dbReference type="Pfam" id="PF19112">
    <property type="entry name" value="VanA_C"/>
    <property type="match status" value="1"/>
</dbReference>